<protein>
    <submittedName>
        <fullName evidence="1">Uncharacterized protein</fullName>
    </submittedName>
</protein>
<organism evidence="1 2">
    <name type="scientific">Parashewanella spongiae</name>
    <dbReference type="NCBI Taxonomy" id="342950"/>
    <lineage>
        <taxon>Bacteria</taxon>
        <taxon>Pseudomonadati</taxon>
        <taxon>Pseudomonadota</taxon>
        <taxon>Gammaproteobacteria</taxon>
        <taxon>Alteromonadales</taxon>
        <taxon>Shewanellaceae</taxon>
        <taxon>Parashewanella</taxon>
    </lineage>
</organism>
<dbReference type="Proteomes" id="UP000273022">
    <property type="component" value="Unassembled WGS sequence"/>
</dbReference>
<evidence type="ECO:0000313" key="1">
    <source>
        <dbReference type="EMBL" id="RJY11937.1"/>
    </source>
</evidence>
<accession>A0A3A6TMP2</accession>
<sequence>MSSINRKETRLIIQHAIAAYKEQGKNQKQLAIDFELEPTRISEAKEGKHQFTSSQLQELVDKFGYPRRKQGKYVKAELCSSIDELLSSFESTSKQRLSKRLTELFSRKDYLELFLSHFEHFKYGDKQDSIVLAINTLCEDPSLSKWFKKYKKFRSSERSCFSSEQPKFPTDIFKQYSLYNRSQDSFSGATPIQLLIRLLALKELYPQYQLGMKEANPLSPIEYEIVLIGDVVLNSSLRLINYDNLYSNEYLLETLETLPCTSVIDFKLTDHLSEPEIYSHPDSWGDANLSLYLNGQLEYHLLIEFSSDHYELTNRNVIVKNIDRTNFLVELEKVRKWLHMPEDFMSEIKSNVAKAGGYVPGAMII</sequence>
<dbReference type="AlphaFoldDB" id="A0A3A6TMP2"/>
<evidence type="ECO:0000313" key="2">
    <source>
        <dbReference type="Proteomes" id="UP000273022"/>
    </source>
</evidence>
<dbReference type="OrthoDB" id="6398983at2"/>
<dbReference type="EMBL" id="QYYH01000078">
    <property type="protein sequence ID" value="RJY11937.1"/>
    <property type="molecule type" value="Genomic_DNA"/>
</dbReference>
<gene>
    <name evidence="1" type="ORF">D5R81_12700</name>
</gene>
<dbReference type="RefSeq" id="WP_121854010.1">
    <property type="nucleotide sequence ID" value="NZ_CP037952.1"/>
</dbReference>
<proteinExistence type="predicted"/>
<keyword evidence="2" id="KW-1185">Reference proteome</keyword>
<reference evidence="1 2" key="1">
    <citation type="submission" date="2018-09" db="EMBL/GenBank/DDBJ databases">
        <title>Phylogeny of the Shewanellaceae, and recommendation for two new genera, Pseudoshewanella and Parashewanella.</title>
        <authorList>
            <person name="Wang G."/>
        </authorList>
    </citation>
    <scope>NUCLEOTIDE SEQUENCE [LARGE SCALE GENOMIC DNA]</scope>
    <source>
        <strain evidence="1 2">KCTC 22492</strain>
    </source>
</reference>
<comment type="caution">
    <text evidence="1">The sequence shown here is derived from an EMBL/GenBank/DDBJ whole genome shotgun (WGS) entry which is preliminary data.</text>
</comment>
<name>A0A3A6TMP2_9GAMM</name>